<protein>
    <submittedName>
        <fullName evidence="1">Uncharacterized protein</fullName>
    </submittedName>
</protein>
<dbReference type="SMART" id="SM00228">
    <property type="entry name" value="PDZ"/>
    <property type="match status" value="1"/>
</dbReference>
<dbReference type="Gene3D" id="2.30.42.10">
    <property type="match status" value="1"/>
</dbReference>
<dbReference type="EMBL" id="AJVK01017335">
    <property type="status" value="NOT_ANNOTATED_CDS"/>
    <property type="molecule type" value="Genomic_DNA"/>
</dbReference>
<keyword evidence="2" id="KW-1185">Reference proteome</keyword>
<reference evidence="1" key="1">
    <citation type="submission" date="2022-08" db="UniProtKB">
        <authorList>
            <consortium name="EnsemblMetazoa"/>
        </authorList>
    </citation>
    <scope>IDENTIFICATION</scope>
    <source>
        <strain evidence="1">Israel</strain>
    </source>
</reference>
<dbReference type="VEuPathDB" id="VectorBase:PPAPM1_009100"/>
<sequence>MVVDKMRKLFAGKFGEPLCDDNAKEKRPYFPYLYVEVLRAFCTFVNGDEPLQPLTVIGVRRGGLPRHEGIYDDDIVVKINDIPVKGMRLREAQLMIRKSGRFVRVLVKDEADDAINEDLLNQSRNKYATHDWEQIFPWNDIEKPIYHESNCHMVPSQALLRMQRARELAELIEEQRQQQELKRLANLVGKTEAKVEETAEEEKEESIPSSPIPECIRLYELFDTIFYLQKREPCSCEHVTYLVYKTQLPDINEKHVKFNL</sequence>
<evidence type="ECO:0000313" key="2">
    <source>
        <dbReference type="Proteomes" id="UP000092462"/>
    </source>
</evidence>
<dbReference type="VEuPathDB" id="VectorBase:PPAI009913"/>
<dbReference type="Pfam" id="PF00595">
    <property type="entry name" value="PDZ"/>
    <property type="match status" value="1"/>
</dbReference>
<dbReference type="SUPFAM" id="SSF50156">
    <property type="entry name" value="PDZ domain-like"/>
    <property type="match status" value="1"/>
</dbReference>
<dbReference type="EnsemblMetazoa" id="PPAI009913-RA">
    <property type="protein sequence ID" value="PPAI009913-PA"/>
    <property type="gene ID" value="PPAI009913"/>
</dbReference>
<proteinExistence type="predicted"/>
<dbReference type="Proteomes" id="UP000092462">
    <property type="component" value="Unassembled WGS sequence"/>
</dbReference>
<dbReference type="InterPro" id="IPR001478">
    <property type="entry name" value="PDZ"/>
</dbReference>
<dbReference type="AlphaFoldDB" id="A0A1B0DN68"/>
<dbReference type="InterPro" id="IPR036034">
    <property type="entry name" value="PDZ_sf"/>
</dbReference>
<accession>A0A1B0DN68</accession>
<organism evidence="1 2">
    <name type="scientific">Phlebotomus papatasi</name>
    <name type="common">Sandfly</name>
    <dbReference type="NCBI Taxonomy" id="29031"/>
    <lineage>
        <taxon>Eukaryota</taxon>
        <taxon>Metazoa</taxon>
        <taxon>Ecdysozoa</taxon>
        <taxon>Arthropoda</taxon>
        <taxon>Hexapoda</taxon>
        <taxon>Insecta</taxon>
        <taxon>Pterygota</taxon>
        <taxon>Neoptera</taxon>
        <taxon>Endopterygota</taxon>
        <taxon>Diptera</taxon>
        <taxon>Nematocera</taxon>
        <taxon>Psychodoidea</taxon>
        <taxon>Psychodidae</taxon>
        <taxon>Phlebotomus</taxon>
        <taxon>Phlebotomus</taxon>
    </lineage>
</organism>
<name>A0A1B0DN68_PHLPP</name>
<evidence type="ECO:0000313" key="1">
    <source>
        <dbReference type="EnsemblMetazoa" id="PPAI009913-PA"/>
    </source>
</evidence>